<dbReference type="Proteomes" id="UP001163321">
    <property type="component" value="Chromosome 7"/>
</dbReference>
<organism evidence="1 2">
    <name type="scientific">Peronosclerospora sorghi</name>
    <dbReference type="NCBI Taxonomy" id="230839"/>
    <lineage>
        <taxon>Eukaryota</taxon>
        <taxon>Sar</taxon>
        <taxon>Stramenopiles</taxon>
        <taxon>Oomycota</taxon>
        <taxon>Peronosporomycetes</taxon>
        <taxon>Peronosporales</taxon>
        <taxon>Peronosporaceae</taxon>
        <taxon>Peronosclerospora</taxon>
    </lineage>
</organism>
<proteinExistence type="predicted"/>
<reference evidence="1 2" key="1">
    <citation type="journal article" date="2022" name="bioRxiv">
        <title>The genome of the oomycete Peronosclerospora sorghi, a cosmopolitan pathogen of maize and sorghum, is inflated with dispersed pseudogenes.</title>
        <authorList>
            <person name="Fletcher K."/>
            <person name="Martin F."/>
            <person name="Isakeit T."/>
            <person name="Cavanaugh K."/>
            <person name="Magill C."/>
            <person name="Michelmore R."/>
        </authorList>
    </citation>
    <scope>NUCLEOTIDE SEQUENCE [LARGE SCALE GENOMIC DNA]</scope>
    <source>
        <strain evidence="1">P6</strain>
    </source>
</reference>
<comment type="caution">
    <text evidence="1">The sequence shown here is derived from an EMBL/GenBank/DDBJ whole genome shotgun (WGS) entry which is preliminary data.</text>
</comment>
<gene>
    <name evidence="1" type="ORF">PsorP6_014482</name>
</gene>
<accession>A0ACC0VUG1</accession>
<dbReference type="EMBL" id="CM047586">
    <property type="protein sequence ID" value="KAI9909544.1"/>
    <property type="molecule type" value="Genomic_DNA"/>
</dbReference>
<keyword evidence="2" id="KW-1185">Reference proteome</keyword>
<protein>
    <submittedName>
        <fullName evidence="1">Uncharacterized protein</fullName>
    </submittedName>
</protein>
<name>A0ACC0VUG1_9STRA</name>
<evidence type="ECO:0000313" key="1">
    <source>
        <dbReference type="EMBL" id="KAI9909544.1"/>
    </source>
</evidence>
<sequence length="847" mass="93909">MEIRHKVAVTLGYENQAAYFLEQVTTMADTTTLPPVSTTASEASDVLHLRLKTLDERVFEIVATLSMSVVDFRVKVASITSVAVARQRLIYRGKLLKDGTLLRAYDLKDGHTVHLVAKPLMEEAETSRRRPIDGPAWNLANLRSALRRTEQSSGGSDVPLDLEPLSQGIVTMRTVLSTAPSEAQRTTEGTARQFFVGQWLDVKDTVNQWLESTVMDIADGKILVHYHGWPTRWDEWIDFNSDRIAAFRTRTLHTHNTQRMSPIPSTRVPGAPRVGTNDVRRTIVDLRDLMREMMPHIDRLADLCQENSSQEVDRNVVQDNETLSDDRHSDVSEAAHLVAPLFDRLGRLLMDSVQYMDPLLRPDLRGSSQRQQDRRQAALHRGQEVSAERNAENLSNSIEAEDNLLSIRDLIATDPSATPEFNQPRRSIDVHIHAIVAPASLSSLASLTRGNRNSSDTYHPPLRVPMPSTPPIGSSFGHNGATISDNLAVDDEGDQSQVPLLGSYRRRSLSQASDSSQQRQQRAVARDLDQFLSNDFFGTSFGRSDEDSDDGTSISNAHSDTTPSARSAYRPPSPLGRITSPRSSGGGESSDTQSGVNGMIQDVAAAEERLRAETSEAVNQNDDDSRMNEDPRPSNASASSSSNSSSAFPTFLEVMRRTLSGVRSFVNNEAGSSFSDDLGNSVADLPVPSSSSSSSLSTPPLSPVRHASIEHVPNYRLSPSESIIEEDLDLDEGAIHKDVNIAKHSRRELASKVQKYATFFVENETCKDLAVVPTLLQRPFIDYNNTHYSKSFHRHSYVLLLKEINNTKMVEQRTSHTRRRLGKEQITASSGELARVEKILRALNLHE</sequence>
<evidence type="ECO:0000313" key="2">
    <source>
        <dbReference type="Proteomes" id="UP001163321"/>
    </source>
</evidence>